<protein>
    <recommendedName>
        <fullName evidence="6">TPX2 C-terminal domain-containing protein</fullName>
    </recommendedName>
</protein>
<dbReference type="Pfam" id="PF06886">
    <property type="entry name" value="TPX2"/>
    <property type="match status" value="1"/>
</dbReference>
<evidence type="ECO:0000256" key="3">
    <source>
        <dbReference type="ARBA" id="ARBA00022490"/>
    </source>
</evidence>
<dbReference type="GO" id="GO:0008017">
    <property type="term" value="F:microtubule binding"/>
    <property type="evidence" value="ECO:0007669"/>
    <property type="project" value="InterPro"/>
</dbReference>
<dbReference type="Proteomes" id="UP001237642">
    <property type="component" value="Unassembled WGS sequence"/>
</dbReference>
<comment type="caution">
    <text evidence="7">The sequence shown here is derived from an EMBL/GenBank/DDBJ whole genome shotgun (WGS) entry which is preliminary data.</text>
</comment>
<keyword evidence="8" id="KW-1185">Reference proteome</keyword>
<keyword evidence="4" id="KW-0493">Microtubule</keyword>
<evidence type="ECO:0000256" key="2">
    <source>
        <dbReference type="ARBA" id="ARBA00005885"/>
    </source>
</evidence>
<dbReference type="InterPro" id="IPR044806">
    <property type="entry name" value="WVD2/WDL1-4"/>
</dbReference>
<dbReference type="EMBL" id="JAUIZM010000002">
    <property type="protein sequence ID" value="KAK1397748.1"/>
    <property type="molecule type" value="Genomic_DNA"/>
</dbReference>
<name>A0AAD8J5R0_9APIA</name>
<comment type="similarity">
    <text evidence="2">Belongs to the TPX2 family.</text>
</comment>
<dbReference type="InterPro" id="IPR027329">
    <property type="entry name" value="TPX2_C"/>
</dbReference>
<reference evidence="7" key="2">
    <citation type="submission" date="2023-05" db="EMBL/GenBank/DDBJ databases">
        <authorList>
            <person name="Schelkunov M.I."/>
        </authorList>
    </citation>
    <scope>NUCLEOTIDE SEQUENCE</scope>
    <source>
        <strain evidence="7">Hsosn_3</strain>
        <tissue evidence="7">Leaf</tissue>
    </source>
</reference>
<dbReference type="GO" id="GO:0005874">
    <property type="term" value="C:microtubule"/>
    <property type="evidence" value="ECO:0007669"/>
    <property type="project" value="UniProtKB-KW"/>
</dbReference>
<accession>A0AAD8J5R0</accession>
<evidence type="ECO:0000256" key="5">
    <source>
        <dbReference type="ARBA" id="ARBA00023212"/>
    </source>
</evidence>
<dbReference type="GO" id="GO:0000226">
    <property type="term" value="P:microtubule cytoskeleton organization"/>
    <property type="evidence" value="ECO:0007669"/>
    <property type="project" value="InterPro"/>
</dbReference>
<proteinExistence type="inferred from homology"/>
<feature type="domain" description="TPX2 C-terminal" evidence="6">
    <location>
        <begin position="68"/>
        <end position="98"/>
    </location>
</feature>
<comment type="subcellular location">
    <subcellularLocation>
        <location evidence="1">Cytoplasm</location>
        <location evidence="1">Cytoskeleton</location>
    </subcellularLocation>
</comment>
<dbReference type="PANTHER" id="PTHR46372:SF26">
    <property type="entry name" value="(WILD MALAYSIAN BANANA) HYPOTHETICAL PROTEIN"/>
    <property type="match status" value="1"/>
</dbReference>
<gene>
    <name evidence="7" type="ORF">POM88_007611</name>
</gene>
<organism evidence="7 8">
    <name type="scientific">Heracleum sosnowskyi</name>
    <dbReference type="NCBI Taxonomy" id="360622"/>
    <lineage>
        <taxon>Eukaryota</taxon>
        <taxon>Viridiplantae</taxon>
        <taxon>Streptophyta</taxon>
        <taxon>Embryophyta</taxon>
        <taxon>Tracheophyta</taxon>
        <taxon>Spermatophyta</taxon>
        <taxon>Magnoliopsida</taxon>
        <taxon>eudicotyledons</taxon>
        <taxon>Gunneridae</taxon>
        <taxon>Pentapetalae</taxon>
        <taxon>asterids</taxon>
        <taxon>campanulids</taxon>
        <taxon>Apiales</taxon>
        <taxon>Apiaceae</taxon>
        <taxon>Apioideae</taxon>
        <taxon>apioid superclade</taxon>
        <taxon>Tordylieae</taxon>
        <taxon>Tordyliinae</taxon>
        <taxon>Heracleum</taxon>
    </lineage>
</organism>
<evidence type="ECO:0000313" key="8">
    <source>
        <dbReference type="Proteomes" id="UP001237642"/>
    </source>
</evidence>
<evidence type="ECO:0000313" key="7">
    <source>
        <dbReference type="EMBL" id="KAK1397748.1"/>
    </source>
</evidence>
<evidence type="ECO:0000256" key="1">
    <source>
        <dbReference type="ARBA" id="ARBA00004245"/>
    </source>
</evidence>
<keyword evidence="5" id="KW-0206">Cytoskeleton</keyword>
<keyword evidence="3" id="KW-0963">Cytoplasm</keyword>
<reference evidence="7" key="1">
    <citation type="submission" date="2023-02" db="EMBL/GenBank/DDBJ databases">
        <title>Genome of toxic invasive species Heracleum sosnowskyi carries increased number of genes despite the absence of recent whole-genome duplications.</title>
        <authorList>
            <person name="Schelkunov M."/>
            <person name="Shtratnikova V."/>
            <person name="Makarenko M."/>
            <person name="Klepikova A."/>
            <person name="Omelchenko D."/>
            <person name="Novikova G."/>
            <person name="Obukhova E."/>
            <person name="Bogdanov V."/>
            <person name="Penin A."/>
            <person name="Logacheva M."/>
        </authorList>
    </citation>
    <scope>NUCLEOTIDE SEQUENCE</scope>
    <source>
        <strain evidence="7">Hsosn_3</strain>
        <tissue evidence="7">Leaf</tissue>
    </source>
</reference>
<evidence type="ECO:0000256" key="4">
    <source>
        <dbReference type="ARBA" id="ARBA00022701"/>
    </source>
</evidence>
<sequence length="224" mass="24917">MDLLGLVELQGSPVTLKADVGSPVTPKAVVVTSFTSPGLSSVKRSRSGRILLPTLEYWRNQTVVYDPESQEAEIKRLRKSLKFKATPMPSFYKEPPPKVELKKVGPMNITEFRVYLIAKYVLDKKSSYITQFLLPGSKVNVPSDVVTRLKKVGFNTGKRKSDCAEVDLVSQRSFDATPPSGSHVHNASKAFPVNGYEFSVDSSKCFESYLITFHLKKNLPVSFP</sequence>
<dbReference type="PANTHER" id="PTHR46372">
    <property type="entry name" value="PROTEIN WVD2-LIKE 3"/>
    <property type="match status" value="1"/>
</dbReference>
<dbReference type="AlphaFoldDB" id="A0AAD8J5R0"/>
<evidence type="ECO:0000259" key="6">
    <source>
        <dbReference type="Pfam" id="PF06886"/>
    </source>
</evidence>